<dbReference type="PANTHER" id="PTHR38105">
    <property type="entry name" value="OUTER MEMBRANE PROTEIN-RELATED-RELATED"/>
    <property type="match status" value="1"/>
</dbReference>
<dbReference type="Proteomes" id="UP001499994">
    <property type="component" value="Unassembled WGS sequence"/>
</dbReference>
<name>A0ABP7KRW1_9GAMM</name>
<evidence type="ECO:0000313" key="3">
    <source>
        <dbReference type="EMBL" id="GAA3886425.1"/>
    </source>
</evidence>
<keyword evidence="1 2" id="KW-0732">Signal</keyword>
<accession>A0ABP7KRW1</accession>
<feature type="chain" id="PRO_5045083107" description="Oligogalacturonate-specific porin" evidence="2">
    <location>
        <begin position="21"/>
        <end position="236"/>
    </location>
</feature>
<evidence type="ECO:0000256" key="1">
    <source>
        <dbReference type="ARBA" id="ARBA00022729"/>
    </source>
</evidence>
<dbReference type="InterPro" id="IPR009331">
    <property type="entry name" value="Oligogalacturonate-sp_porin"/>
</dbReference>
<dbReference type="InterPro" id="IPR053713">
    <property type="entry name" value="Bact_OM_Channel_sf"/>
</dbReference>
<protein>
    <recommendedName>
        <fullName evidence="5">Oligogalacturonate-specific porin</fullName>
    </recommendedName>
</protein>
<dbReference type="EMBL" id="BAABDG010000002">
    <property type="protein sequence ID" value="GAA3886425.1"/>
    <property type="molecule type" value="Genomic_DNA"/>
</dbReference>
<keyword evidence="4" id="KW-1185">Reference proteome</keyword>
<feature type="signal peptide" evidence="2">
    <location>
        <begin position="1"/>
        <end position="20"/>
    </location>
</feature>
<organism evidence="3 4">
    <name type="scientific">Gibbsiella dentisursi</name>
    <dbReference type="NCBI Taxonomy" id="796890"/>
    <lineage>
        <taxon>Bacteria</taxon>
        <taxon>Pseudomonadati</taxon>
        <taxon>Pseudomonadota</taxon>
        <taxon>Gammaproteobacteria</taxon>
        <taxon>Enterobacterales</taxon>
        <taxon>Yersiniaceae</taxon>
        <taxon>Gibbsiella</taxon>
    </lineage>
</organism>
<evidence type="ECO:0000256" key="2">
    <source>
        <dbReference type="SAM" id="SignalP"/>
    </source>
</evidence>
<dbReference type="Pfam" id="PF06178">
    <property type="entry name" value="KdgM"/>
    <property type="match status" value="1"/>
</dbReference>
<comment type="caution">
    <text evidence="3">The sequence shown here is derived from an EMBL/GenBank/DDBJ whole genome shotgun (WGS) entry which is preliminary data.</text>
</comment>
<sequence>MYNRNLFLFPCLLFSINAHALSLSWAHEFADVTREHTDKFELNHSFENGLGVSTALEYSPRETEDGRSGQAFNHLKNKKKVFGIDYAINAPANFTLTPGLSLNLYDEKKTWKPGLEIRWDYNKSLAFVTRYRYEITDYDEKPTKHTHRIDIGAKYKIQPVTLIYKYARYFSDKPIYAKKDTDYKHEVAMKVKFFTHWKYVMEVSNESVAKNSERRQTVYTTGVEYAFYPPPIRPHV</sequence>
<gene>
    <name evidence="3" type="ORF">GCM10022405_10030</name>
</gene>
<dbReference type="SUPFAM" id="SSF56935">
    <property type="entry name" value="Porins"/>
    <property type="match status" value="1"/>
</dbReference>
<dbReference type="RefSeq" id="WP_346079569.1">
    <property type="nucleotide sequence ID" value="NZ_BAABDG010000002.1"/>
</dbReference>
<evidence type="ECO:0008006" key="5">
    <source>
        <dbReference type="Google" id="ProtNLM"/>
    </source>
</evidence>
<dbReference type="Gene3D" id="2.40.160.40">
    <property type="entry name" value="monomeric porin ompg"/>
    <property type="match status" value="1"/>
</dbReference>
<reference evidence="4" key="1">
    <citation type="journal article" date="2019" name="Int. J. Syst. Evol. Microbiol.">
        <title>The Global Catalogue of Microorganisms (GCM) 10K type strain sequencing project: providing services to taxonomists for standard genome sequencing and annotation.</title>
        <authorList>
            <consortium name="The Broad Institute Genomics Platform"/>
            <consortium name="The Broad Institute Genome Sequencing Center for Infectious Disease"/>
            <person name="Wu L."/>
            <person name="Ma J."/>
        </authorList>
    </citation>
    <scope>NUCLEOTIDE SEQUENCE [LARGE SCALE GENOMIC DNA]</scope>
    <source>
        <strain evidence="4">JCM 17201</strain>
    </source>
</reference>
<dbReference type="PANTHER" id="PTHR38105:SF5">
    <property type="entry name" value="OUTER MEMBRANE PROTEIN"/>
    <property type="match status" value="1"/>
</dbReference>
<evidence type="ECO:0000313" key="4">
    <source>
        <dbReference type="Proteomes" id="UP001499994"/>
    </source>
</evidence>
<proteinExistence type="predicted"/>